<dbReference type="InterPro" id="IPR001279">
    <property type="entry name" value="Metallo-B-lactamas"/>
</dbReference>
<evidence type="ECO:0000259" key="5">
    <source>
        <dbReference type="SMART" id="SM00849"/>
    </source>
</evidence>
<accession>U2HUZ9</accession>
<feature type="domain" description="Metallo-beta-lactamase" evidence="5">
    <location>
        <begin position="94"/>
        <end position="301"/>
    </location>
</feature>
<dbReference type="SUPFAM" id="SSF56281">
    <property type="entry name" value="Metallo-hydrolase/oxidoreductase"/>
    <property type="match status" value="1"/>
</dbReference>
<dbReference type="EMBL" id="ATDL01000015">
    <property type="protein sequence ID" value="ERJ59352.1"/>
    <property type="molecule type" value="Genomic_DNA"/>
</dbReference>
<keyword evidence="2" id="KW-0479">Metal-binding</keyword>
<evidence type="ECO:0000313" key="6">
    <source>
        <dbReference type="EMBL" id="ERJ59352.1"/>
    </source>
</evidence>
<reference evidence="6 7" key="1">
    <citation type="journal article" date="2013" name="Genome Announc.">
        <title>The Draft Genome Sequence of Sphingomonas paucimobilis Strain HER1398 (Proteobacteria), Host to the Giant PAU Phage, Indicates That It Is a Member of the Genus Sphingobacterium (Bacteroidetes).</title>
        <authorList>
            <person name="White R.A.III."/>
            <person name="Suttle C.A."/>
        </authorList>
    </citation>
    <scope>NUCLEOTIDE SEQUENCE [LARGE SCALE GENOMIC DNA]</scope>
    <source>
        <strain evidence="6 7">HER1398</strain>
    </source>
</reference>
<dbReference type="Pfam" id="PF00753">
    <property type="entry name" value="Lactamase_B"/>
    <property type="match status" value="1"/>
</dbReference>
<keyword evidence="3" id="KW-0378">Hydrolase</keyword>
<dbReference type="InterPro" id="IPR036866">
    <property type="entry name" value="RibonucZ/Hydroxyglut_hydro"/>
</dbReference>
<proteinExistence type="inferred from homology"/>
<sequence>MNRSRLSTFRLFALISLSLSVLLFSFKPINRYGTTDRPRSALKLLIGNLETYILSDGVISLPSIQPIFAPFATEQQFMAQLEKLHLPKDRLEVSSNIILIKKNNKLILIDSGSGHHMGKNGGQLSTSLQTIGIQPQDITDIVISHVHIDHVGGILDEQDGFIFPNAQYHIAQKEHDFWMSDNPIFPNSKDNISNINSGILFAQRTLAKISDRLQFFEYGQHLFGCLIPELAEGHSPGQTIFTIYDSEKSLKHIVDVIHTPFLVSNPEWGTLWDGDFEKAVQTRKKIIAEGVEKGTLFMTSHLPWPGLGFIDKKGTEHQWTIFPYSDPINIVIK</sequence>
<dbReference type="GO" id="GO:0016787">
    <property type="term" value="F:hydrolase activity"/>
    <property type="evidence" value="ECO:0007669"/>
    <property type="project" value="UniProtKB-KW"/>
</dbReference>
<dbReference type="STRING" id="1346330.M472_11265"/>
<dbReference type="Proteomes" id="UP000016584">
    <property type="component" value="Unassembled WGS sequence"/>
</dbReference>
<dbReference type="SMART" id="SM00849">
    <property type="entry name" value="Lactamase_B"/>
    <property type="match status" value="1"/>
</dbReference>
<keyword evidence="4" id="KW-0862">Zinc</keyword>
<dbReference type="PANTHER" id="PTHR42978">
    <property type="entry name" value="QUORUM-QUENCHING LACTONASE YTNP-RELATED-RELATED"/>
    <property type="match status" value="1"/>
</dbReference>
<comment type="similarity">
    <text evidence="1">Belongs to the metallo-beta-lactamase superfamily.</text>
</comment>
<evidence type="ECO:0000256" key="4">
    <source>
        <dbReference type="ARBA" id="ARBA00022833"/>
    </source>
</evidence>
<dbReference type="PANTHER" id="PTHR42978:SF6">
    <property type="entry name" value="QUORUM-QUENCHING LACTONASE YTNP-RELATED"/>
    <property type="match status" value="1"/>
</dbReference>
<evidence type="ECO:0000313" key="7">
    <source>
        <dbReference type="Proteomes" id="UP000016584"/>
    </source>
</evidence>
<comment type="caution">
    <text evidence="6">The sequence shown here is derived from an EMBL/GenBank/DDBJ whole genome shotgun (WGS) entry which is preliminary data.</text>
</comment>
<organism evidence="6 7">
    <name type="scientific">Sphingobacterium paucimobilis HER1398</name>
    <dbReference type="NCBI Taxonomy" id="1346330"/>
    <lineage>
        <taxon>Bacteria</taxon>
        <taxon>Pseudomonadati</taxon>
        <taxon>Bacteroidota</taxon>
        <taxon>Sphingobacteriia</taxon>
        <taxon>Sphingobacteriales</taxon>
        <taxon>Sphingobacteriaceae</taxon>
        <taxon>Sphingobacterium</taxon>
    </lineage>
</organism>
<dbReference type="PATRIC" id="fig|1346330.5.peg.2694"/>
<evidence type="ECO:0000256" key="3">
    <source>
        <dbReference type="ARBA" id="ARBA00022801"/>
    </source>
</evidence>
<gene>
    <name evidence="6" type="ORF">M472_11265</name>
</gene>
<keyword evidence="7" id="KW-1185">Reference proteome</keyword>
<evidence type="ECO:0000256" key="2">
    <source>
        <dbReference type="ARBA" id="ARBA00022723"/>
    </source>
</evidence>
<dbReference type="eggNOG" id="COG0491">
    <property type="taxonomic scope" value="Bacteria"/>
</dbReference>
<dbReference type="CDD" id="cd07720">
    <property type="entry name" value="OPHC2-like_MBL-fold"/>
    <property type="match status" value="1"/>
</dbReference>
<dbReference type="AlphaFoldDB" id="U2HUZ9"/>
<dbReference type="OrthoDB" id="9802897at2"/>
<protein>
    <recommendedName>
        <fullName evidence="5">Metallo-beta-lactamase domain-containing protein</fullName>
    </recommendedName>
</protein>
<name>U2HUZ9_9SPHI</name>
<dbReference type="Gene3D" id="3.60.15.10">
    <property type="entry name" value="Ribonuclease Z/Hydroxyacylglutathione hydrolase-like"/>
    <property type="match status" value="1"/>
</dbReference>
<evidence type="ECO:0000256" key="1">
    <source>
        <dbReference type="ARBA" id="ARBA00007749"/>
    </source>
</evidence>
<dbReference type="GO" id="GO:0046872">
    <property type="term" value="F:metal ion binding"/>
    <property type="evidence" value="ECO:0007669"/>
    <property type="project" value="UniProtKB-KW"/>
</dbReference>
<dbReference type="RefSeq" id="WP_021070848.1">
    <property type="nucleotide sequence ID" value="NZ_ATDL01000015.1"/>
</dbReference>
<dbReference type="InterPro" id="IPR051013">
    <property type="entry name" value="MBL_superfamily_lactonases"/>
</dbReference>